<dbReference type="PANTHER" id="PTHR34978:SF3">
    <property type="entry name" value="SLR0241 PROTEIN"/>
    <property type="match status" value="1"/>
</dbReference>
<feature type="domain" description="Peptidase M56" evidence="3">
    <location>
        <begin position="235"/>
        <end position="330"/>
    </location>
</feature>
<keyword evidence="2" id="KW-0472">Membrane</keyword>
<feature type="transmembrane region" description="Helical" evidence="2">
    <location>
        <begin position="24"/>
        <end position="45"/>
    </location>
</feature>
<keyword evidence="5" id="KW-1185">Reference proteome</keyword>
<feature type="transmembrane region" description="Helical" evidence="2">
    <location>
        <begin position="57"/>
        <end position="78"/>
    </location>
</feature>
<feature type="transmembrane region" description="Helical" evidence="2">
    <location>
        <begin position="342"/>
        <end position="360"/>
    </location>
</feature>
<dbReference type="SUPFAM" id="SSF52833">
    <property type="entry name" value="Thioredoxin-like"/>
    <property type="match status" value="1"/>
</dbReference>
<dbReference type="OrthoDB" id="1403608at2"/>
<dbReference type="InterPro" id="IPR036249">
    <property type="entry name" value="Thioredoxin-like_sf"/>
</dbReference>
<gene>
    <name evidence="4" type="ORF">CRP01_19190</name>
</gene>
<comment type="caution">
    <text evidence="4">The sequence shown here is derived from an EMBL/GenBank/DDBJ whole genome shotgun (WGS) entry which is preliminary data.</text>
</comment>
<dbReference type="InterPro" id="IPR008756">
    <property type="entry name" value="Peptidase_M56"/>
</dbReference>
<keyword evidence="2" id="KW-1133">Transmembrane helix</keyword>
<protein>
    <recommendedName>
        <fullName evidence="3">Peptidase M56 domain-containing protein</fullName>
    </recommendedName>
</protein>
<dbReference type="Proteomes" id="UP000223913">
    <property type="component" value="Unassembled WGS sequence"/>
</dbReference>
<sequence length="790" mass="89914">MLRSIIQLLNHRATVTYPKNHQSMIHLLIKASLVLIVLLAFYKFFLEKESFFAANRIYLLGCLLLAAVLPFLTLPQLVEHQGLVGTLLEPRPVSRTLSAGETLPATDQVINSPEIETNTTSEVPKNANTASDRPAQTTPAAPTPPFTKTGIDPVNGNRPAQRGVLFWLFLVYCFGAAILTLKLLAQIASTGWKIYRNEDKIADEGYVLVNMPGEIDPCSFFKYIFINPAGYDFETYEQIIAHEQIHVRQWHTLDLLLSEIAVIVLWFNPFVWALRKEVEKNIEYQTDEIMLRNHRAERESYQLNLVKIASYTEPLSITTNYNQSLIKNRILRMNAKRSNGYGYLKYTFVAPLLVGLSLLLNEPARGNDQLPTALSGPTDELATASHQLKIAQFSSDQDTLILQTNKLPGYGLFLGGFGQLYLDTLAADDPRRDLIPADMDDLQIGEELVDIKVWHYNSLVQDQHEYLGEFLEKWYPEKIDTANLPSIDDNRVQAVVGKKDGKQVYIVDQNNNQDFRDDPVRLLEKIKWRAMGPPVPVRYRIYNGETLTPDSSWVYIGTFRDDRPWVSAAQHLRSTFSIDDQTFTVQVYNSGSTARWCFEEPEIAITAQNGVQKDTLTFGDKFELGEYLKFGQRYYQFADIANDGRTITLVGDLDIRDNFGTQVGFIAPDFEAVTSEGETVALRDYRGRYLLLANTDRCQPGTKDFIALSERYGAKIDILGIEYSADDLQHKLDHYKPEGTFIVSKENPSIQEFYRDFHCSVVCYLIDPGGRIIDRFKINEWETSLAKHFR</sequence>
<accession>A0A2D0N9U3</accession>
<proteinExistence type="predicted"/>
<evidence type="ECO:0000313" key="4">
    <source>
        <dbReference type="EMBL" id="PHN05146.1"/>
    </source>
</evidence>
<reference evidence="4 5" key="1">
    <citation type="submission" date="2017-10" db="EMBL/GenBank/DDBJ databases">
        <title>The draft genome sequence of Lewinella nigricans NBRC 102662.</title>
        <authorList>
            <person name="Wang K."/>
        </authorList>
    </citation>
    <scope>NUCLEOTIDE SEQUENCE [LARGE SCALE GENOMIC DNA]</scope>
    <source>
        <strain evidence="4 5">NBRC 102662</strain>
    </source>
</reference>
<feature type="transmembrane region" description="Helical" evidence="2">
    <location>
        <begin position="164"/>
        <end position="185"/>
    </location>
</feature>
<evidence type="ECO:0000256" key="2">
    <source>
        <dbReference type="SAM" id="Phobius"/>
    </source>
</evidence>
<dbReference type="PANTHER" id="PTHR34978">
    <property type="entry name" value="POSSIBLE SENSOR-TRANSDUCER PROTEIN BLAR"/>
    <property type="match status" value="1"/>
</dbReference>
<dbReference type="EMBL" id="PDUD01000023">
    <property type="protein sequence ID" value="PHN05146.1"/>
    <property type="molecule type" value="Genomic_DNA"/>
</dbReference>
<dbReference type="InterPro" id="IPR052173">
    <property type="entry name" value="Beta-lactam_resp_regulator"/>
</dbReference>
<dbReference type="Pfam" id="PF05569">
    <property type="entry name" value="Peptidase_M56"/>
    <property type="match status" value="1"/>
</dbReference>
<evidence type="ECO:0000313" key="5">
    <source>
        <dbReference type="Proteomes" id="UP000223913"/>
    </source>
</evidence>
<name>A0A2D0N9U3_FLAN2</name>
<evidence type="ECO:0000256" key="1">
    <source>
        <dbReference type="SAM" id="MobiDB-lite"/>
    </source>
</evidence>
<evidence type="ECO:0000259" key="3">
    <source>
        <dbReference type="Pfam" id="PF05569"/>
    </source>
</evidence>
<feature type="region of interest" description="Disordered" evidence="1">
    <location>
        <begin position="110"/>
        <end position="153"/>
    </location>
</feature>
<organism evidence="4 5">
    <name type="scientific">Flavilitoribacter nigricans (strain ATCC 23147 / DSM 23189 / NBRC 102662 / NCIMB 1420 / SS-2)</name>
    <name type="common">Lewinella nigricans</name>
    <dbReference type="NCBI Taxonomy" id="1122177"/>
    <lineage>
        <taxon>Bacteria</taxon>
        <taxon>Pseudomonadati</taxon>
        <taxon>Bacteroidota</taxon>
        <taxon>Saprospiria</taxon>
        <taxon>Saprospirales</taxon>
        <taxon>Lewinellaceae</taxon>
        <taxon>Flavilitoribacter</taxon>
    </lineage>
</organism>
<dbReference type="Gene3D" id="3.40.30.10">
    <property type="entry name" value="Glutaredoxin"/>
    <property type="match status" value="1"/>
</dbReference>
<keyword evidence="2" id="KW-0812">Transmembrane</keyword>
<feature type="compositionally biased region" description="Polar residues" evidence="1">
    <location>
        <begin position="110"/>
        <end position="131"/>
    </location>
</feature>
<dbReference type="CDD" id="cd07341">
    <property type="entry name" value="M56_BlaR1_MecR1_like"/>
    <property type="match status" value="1"/>
</dbReference>
<dbReference type="AlphaFoldDB" id="A0A2D0N9U3"/>